<dbReference type="GO" id="GO:0045227">
    <property type="term" value="P:capsule polysaccharide biosynthetic process"/>
    <property type="evidence" value="ECO:0007669"/>
    <property type="project" value="InterPro"/>
</dbReference>
<dbReference type="NCBIfam" id="TIGR04012">
    <property type="entry name" value="poly_gGlu_PgsB"/>
    <property type="match status" value="1"/>
</dbReference>
<organism evidence="2">
    <name type="scientific">marine metagenome</name>
    <dbReference type="NCBI Taxonomy" id="408172"/>
    <lineage>
        <taxon>unclassified sequences</taxon>
        <taxon>metagenomes</taxon>
        <taxon>ecological metagenomes</taxon>
    </lineage>
</organism>
<dbReference type="InterPro" id="IPR013221">
    <property type="entry name" value="Mur_ligase_cen"/>
</dbReference>
<feature type="non-terminal residue" evidence="2">
    <location>
        <position position="328"/>
    </location>
</feature>
<dbReference type="InterPro" id="IPR036565">
    <property type="entry name" value="Mur-like_cat_sf"/>
</dbReference>
<feature type="domain" description="Mur ligase central" evidence="1">
    <location>
        <begin position="39"/>
        <end position="198"/>
    </location>
</feature>
<dbReference type="EMBL" id="UINC01059601">
    <property type="protein sequence ID" value="SVB83199.1"/>
    <property type="molecule type" value="Genomic_DNA"/>
</dbReference>
<protein>
    <recommendedName>
        <fullName evidence="1">Mur ligase central domain-containing protein</fullName>
    </recommendedName>
</protein>
<dbReference type="InterPro" id="IPR008337">
    <property type="entry name" value="Capsule_biosynth_CapB"/>
</dbReference>
<sequence>MDIVLYTLILLLISLIFFGWFENTMHIRALGNIPLRIHVNGSRGKSSVTRLVASGLRSGGLKVLAKTTGSAPRIIDENGKDLVIHRLRTPSIGEQVKLLRYFAEKKPDAVVMECMAVDPQYQWIAEHKMVQSHIGVLTNVRPDHLEEMGPTMKDITYSLSNSIPDKGKFLTVSSPYNKHLSHISKERDTTFYEVDTDEVTPDYLSKFPFLEHDENVALALKVCELAGVEKESAKAGMLNTSPDPGALVLWQLEFGNHHNEFVSAFAANDPESTLKIWNLVQERLTKQSVCVFLNTRSDRRYRTKQLVTLVNKYIKPDTFIIRGENFQA</sequence>
<dbReference type="Gene3D" id="3.40.1190.10">
    <property type="entry name" value="Mur-like, catalytic domain"/>
    <property type="match status" value="1"/>
</dbReference>
<dbReference type="GO" id="GO:0016881">
    <property type="term" value="F:acid-amino acid ligase activity"/>
    <property type="evidence" value="ECO:0007669"/>
    <property type="project" value="InterPro"/>
</dbReference>
<dbReference type="InterPro" id="IPR050061">
    <property type="entry name" value="MurCDEF_pg_biosynth"/>
</dbReference>
<dbReference type="AlphaFoldDB" id="A0A382H7Q2"/>
<dbReference type="Pfam" id="PF08245">
    <property type="entry name" value="Mur_ligase_M"/>
    <property type="match status" value="1"/>
</dbReference>
<dbReference type="PRINTS" id="PR01758">
    <property type="entry name" value="CAPSULEPROTB"/>
</dbReference>
<dbReference type="GO" id="GO:0005524">
    <property type="term" value="F:ATP binding"/>
    <property type="evidence" value="ECO:0007669"/>
    <property type="project" value="InterPro"/>
</dbReference>
<dbReference type="GO" id="GO:0016020">
    <property type="term" value="C:membrane"/>
    <property type="evidence" value="ECO:0007669"/>
    <property type="project" value="InterPro"/>
</dbReference>
<gene>
    <name evidence="2" type="ORF">METZ01_LOCUS236053</name>
</gene>
<name>A0A382H7Q2_9ZZZZ</name>
<accession>A0A382H7Q2</accession>
<proteinExistence type="predicted"/>
<evidence type="ECO:0000259" key="1">
    <source>
        <dbReference type="Pfam" id="PF08245"/>
    </source>
</evidence>
<dbReference type="PANTHER" id="PTHR43445:SF1">
    <property type="entry name" value="PGA SYNTHASE CAPB"/>
    <property type="match status" value="1"/>
</dbReference>
<dbReference type="PANTHER" id="PTHR43445">
    <property type="entry name" value="UDP-N-ACETYLMURAMATE--L-ALANINE LIGASE-RELATED"/>
    <property type="match status" value="1"/>
</dbReference>
<dbReference type="SUPFAM" id="SSF53623">
    <property type="entry name" value="MurD-like peptide ligases, catalytic domain"/>
    <property type="match status" value="1"/>
</dbReference>
<reference evidence="2" key="1">
    <citation type="submission" date="2018-05" db="EMBL/GenBank/DDBJ databases">
        <authorList>
            <person name="Lanie J.A."/>
            <person name="Ng W.-L."/>
            <person name="Kazmierczak K.M."/>
            <person name="Andrzejewski T.M."/>
            <person name="Davidsen T.M."/>
            <person name="Wayne K.J."/>
            <person name="Tettelin H."/>
            <person name="Glass J.I."/>
            <person name="Rusch D."/>
            <person name="Podicherti R."/>
            <person name="Tsui H.-C.T."/>
            <person name="Winkler M.E."/>
        </authorList>
    </citation>
    <scope>NUCLEOTIDE SEQUENCE</scope>
</reference>
<evidence type="ECO:0000313" key="2">
    <source>
        <dbReference type="EMBL" id="SVB83199.1"/>
    </source>
</evidence>